<dbReference type="PANTHER" id="PTHR31286:SF178">
    <property type="entry name" value="DUF4283 DOMAIN-CONTAINING PROTEIN"/>
    <property type="match status" value="1"/>
</dbReference>
<dbReference type="InterPro" id="IPR025836">
    <property type="entry name" value="Zn_knuckle_CX2CX4HX4C"/>
</dbReference>
<evidence type="ECO:0000259" key="2">
    <source>
        <dbReference type="Pfam" id="PF14111"/>
    </source>
</evidence>
<dbReference type="InterPro" id="IPR040256">
    <property type="entry name" value="At4g02000-like"/>
</dbReference>
<protein>
    <recommendedName>
        <fullName evidence="6">DUF4283 domain-containing protein</fullName>
    </recommendedName>
</protein>
<comment type="caution">
    <text evidence="4">The sequence shown here is derived from an EMBL/GenBank/DDBJ whole genome shotgun (WGS) entry which is preliminary data.</text>
</comment>
<dbReference type="InterPro" id="IPR025558">
    <property type="entry name" value="DUF4283"/>
</dbReference>
<feature type="domain" description="DUF4283" evidence="2">
    <location>
        <begin position="33"/>
        <end position="109"/>
    </location>
</feature>
<dbReference type="EMBL" id="JBANAX010000723">
    <property type="protein sequence ID" value="KAL1195646.1"/>
    <property type="molecule type" value="Genomic_DNA"/>
</dbReference>
<evidence type="ECO:0000259" key="3">
    <source>
        <dbReference type="Pfam" id="PF14392"/>
    </source>
</evidence>
<evidence type="ECO:0000313" key="5">
    <source>
        <dbReference type="Proteomes" id="UP001558713"/>
    </source>
</evidence>
<keyword evidence="5" id="KW-1185">Reference proteome</keyword>
<sequence>MSSSIDRALMAMSLEEEDEPFDMPGLPEYCSSEKNVMSIIGRILNPDKQKVANLVMDLPRKWQIEGRVRGVALSKERFQFIFEHQHDMEAILDKGVHTYNEWAIAIERWIEKPPSDYLQYISVWVQIRNIPVNFYTYAAIMAFGELVGQVDVVALDPEKSQRQEFVRVKVKFDVSKPLRRSKVVNLPRGVGSVNLFFDYERVQKRCFSCQRLTHDQSICPLVRKEKEEKKEEGTKFSKEAEFKKARLIPESDPLFGVLEEHQVAVNPNTGRPRIAKEVLEGMRQYLLVVDGAERIARAERIKTSLSDLKNDPVGEKTILRLEPAPLLSADLNVGKGIVFEYSKPSVSDPLPKDSQNKMKLMRGAISAGQALSFGSAKHQQGLEGDYLYQSEESSASFLDSSTVLRTGFYEAGSSGTIKKNFKRRRRPPKGQRQDEDCLNVYSSAEITTNKQEGGFKRRAADEATTSSKVARRKTKEVVPFEGRPSA</sequence>
<name>A0ABD1A9Z3_CARAN</name>
<evidence type="ECO:0000313" key="4">
    <source>
        <dbReference type="EMBL" id="KAL1195646.1"/>
    </source>
</evidence>
<dbReference type="Pfam" id="PF14111">
    <property type="entry name" value="DUF4283"/>
    <property type="match status" value="1"/>
</dbReference>
<dbReference type="Pfam" id="PF14392">
    <property type="entry name" value="zf-CCHC_4"/>
    <property type="match status" value="1"/>
</dbReference>
<gene>
    <name evidence="4" type="ORF">V5N11_027842</name>
</gene>
<evidence type="ECO:0000256" key="1">
    <source>
        <dbReference type="SAM" id="MobiDB-lite"/>
    </source>
</evidence>
<dbReference type="PANTHER" id="PTHR31286">
    <property type="entry name" value="GLYCINE-RICH CELL WALL STRUCTURAL PROTEIN 1.8-LIKE"/>
    <property type="match status" value="1"/>
</dbReference>
<dbReference type="Proteomes" id="UP001558713">
    <property type="component" value="Unassembled WGS sequence"/>
</dbReference>
<evidence type="ECO:0008006" key="6">
    <source>
        <dbReference type="Google" id="ProtNLM"/>
    </source>
</evidence>
<reference evidence="4 5" key="1">
    <citation type="submission" date="2024-04" db="EMBL/GenBank/DDBJ databases">
        <title>Genome assembly C_amara_ONT_v2.</title>
        <authorList>
            <person name="Yant L."/>
            <person name="Moore C."/>
            <person name="Slenker M."/>
        </authorList>
    </citation>
    <scope>NUCLEOTIDE SEQUENCE [LARGE SCALE GENOMIC DNA]</scope>
    <source>
        <tissue evidence="4">Leaf</tissue>
    </source>
</reference>
<organism evidence="4 5">
    <name type="scientific">Cardamine amara subsp. amara</name>
    <dbReference type="NCBI Taxonomy" id="228776"/>
    <lineage>
        <taxon>Eukaryota</taxon>
        <taxon>Viridiplantae</taxon>
        <taxon>Streptophyta</taxon>
        <taxon>Embryophyta</taxon>
        <taxon>Tracheophyta</taxon>
        <taxon>Spermatophyta</taxon>
        <taxon>Magnoliopsida</taxon>
        <taxon>eudicotyledons</taxon>
        <taxon>Gunneridae</taxon>
        <taxon>Pentapetalae</taxon>
        <taxon>rosids</taxon>
        <taxon>malvids</taxon>
        <taxon>Brassicales</taxon>
        <taxon>Brassicaceae</taxon>
        <taxon>Cardamineae</taxon>
        <taxon>Cardamine</taxon>
    </lineage>
</organism>
<feature type="region of interest" description="Disordered" evidence="1">
    <location>
        <begin position="449"/>
        <end position="486"/>
    </location>
</feature>
<dbReference type="AlphaFoldDB" id="A0ABD1A9Z3"/>
<accession>A0ABD1A9Z3</accession>
<feature type="domain" description="Zinc knuckle CX2CX4HX4C" evidence="3">
    <location>
        <begin position="172"/>
        <end position="220"/>
    </location>
</feature>
<proteinExistence type="predicted"/>